<feature type="signal peptide" evidence="2">
    <location>
        <begin position="1"/>
        <end position="17"/>
    </location>
</feature>
<feature type="region of interest" description="Disordered" evidence="1">
    <location>
        <begin position="174"/>
        <end position="200"/>
    </location>
</feature>
<accession>A0A917TX46</accession>
<dbReference type="Proteomes" id="UP000608890">
    <property type="component" value="Unassembled WGS sequence"/>
</dbReference>
<gene>
    <name evidence="4" type="ORF">GCM10011608_28780</name>
</gene>
<dbReference type="AlphaFoldDB" id="A0A917TX46"/>
<evidence type="ECO:0000256" key="2">
    <source>
        <dbReference type="SAM" id="SignalP"/>
    </source>
</evidence>
<dbReference type="EMBL" id="BMNB01000011">
    <property type="protein sequence ID" value="GGM42350.1"/>
    <property type="molecule type" value="Genomic_DNA"/>
</dbReference>
<dbReference type="Pfam" id="PF13313">
    <property type="entry name" value="DUF4082"/>
    <property type="match status" value="1"/>
</dbReference>
<keyword evidence="5" id="KW-1185">Reference proteome</keyword>
<evidence type="ECO:0000313" key="4">
    <source>
        <dbReference type="EMBL" id="GGM42350.1"/>
    </source>
</evidence>
<dbReference type="InterPro" id="IPR025141">
    <property type="entry name" value="DUF4082"/>
</dbReference>
<feature type="chain" id="PRO_5037540367" description="DUF4082 domain-containing protein" evidence="2">
    <location>
        <begin position="18"/>
        <end position="603"/>
    </location>
</feature>
<evidence type="ECO:0000259" key="3">
    <source>
        <dbReference type="Pfam" id="PF13313"/>
    </source>
</evidence>
<comment type="caution">
    <text evidence="4">The sequence shown here is derived from an EMBL/GenBank/DDBJ whole genome shotgun (WGS) entry which is preliminary data.</text>
</comment>
<reference evidence="4" key="2">
    <citation type="submission" date="2020-09" db="EMBL/GenBank/DDBJ databases">
        <authorList>
            <person name="Sun Q."/>
            <person name="Zhou Y."/>
        </authorList>
    </citation>
    <scope>NUCLEOTIDE SEQUENCE</scope>
    <source>
        <strain evidence="4">CGMCC 4.7312</strain>
    </source>
</reference>
<proteinExistence type="predicted"/>
<name>A0A917TX46_9ACTN</name>
<reference evidence="4" key="1">
    <citation type="journal article" date="2014" name="Int. J. Syst. Evol. Microbiol.">
        <title>Complete genome sequence of Corynebacterium casei LMG S-19264T (=DSM 44701T), isolated from a smear-ripened cheese.</title>
        <authorList>
            <consortium name="US DOE Joint Genome Institute (JGI-PGF)"/>
            <person name="Walter F."/>
            <person name="Albersmeier A."/>
            <person name="Kalinowski J."/>
            <person name="Ruckert C."/>
        </authorList>
    </citation>
    <scope>NUCLEOTIDE SEQUENCE</scope>
    <source>
        <strain evidence="4">CGMCC 4.7312</strain>
    </source>
</reference>
<keyword evidence="2" id="KW-0732">Signal</keyword>
<protein>
    <recommendedName>
        <fullName evidence="3">DUF4082 domain-containing protein</fullName>
    </recommendedName>
</protein>
<evidence type="ECO:0000256" key="1">
    <source>
        <dbReference type="SAM" id="MobiDB-lite"/>
    </source>
</evidence>
<feature type="domain" description="DUF4082" evidence="3">
    <location>
        <begin position="34"/>
        <end position="164"/>
    </location>
</feature>
<dbReference type="RefSeq" id="WP_189044378.1">
    <property type="nucleotide sequence ID" value="NZ_BMNB01000011.1"/>
</dbReference>
<sequence>MVIVLASALGAWGSATASTTYSFFANLDVSGVPTDPDFISVEVGLRFTSSSNGTLTAVRFLKAEGSGNTHPVSVWTAGQRLATATSTTETSSGWQEVRLPTPVTIKAGQVYVVSYHTTRYRVSEDYFTEKAIAGPLMTTSGAGVYAYGESSFPTETYRASNYWVDVVFAPAPVAPTTPPTTTRPPVTSPPPTVTPTASPPVRPALNLPRVAWEGGPAHYASFPVANAAGWTNHNFFPIGVWYESVLTQHDVDLDRGAGLNTYVALTSNSDLSLVRHNGMFAVVDTDVPGQGAETTAWELNDEVDMWAGPGTSTWTGNYPGEGQICVGVKLDCGFDVLRRLSARLPTGDGRMRYANFGKGVMFWESDSDSSQFVNGYTSLFSSDIYWYTDPNVCLSSSEGPSIGVAASTCRRAANYGLTMQRMRHVDALDGKRQPIWAFVELGHPFQEASAPTITAPQIAGAVMSSLINEARGIIYFNHSFGGSCITQHLLRDACGAAVRPTVTELNKRITGLAPVLNTQSYVWTFNHHLDTMLKEYAGSYYLFAMPGRTGGTGTQGLTLPPGLTAHQAQVLFEDRTVPISGGMITDNFASEHSYHIYKITPTA</sequence>
<evidence type="ECO:0000313" key="5">
    <source>
        <dbReference type="Proteomes" id="UP000608890"/>
    </source>
</evidence>
<organism evidence="4 5">
    <name type="scientific">Micromonospora sonchi</name>
    <dbReference type="NCBI Taxonomy" id="1763543"/>
    <lineage>
        <taxon>Bacteria</taxon>
        <taxon>Bacillati</taxon>
        <taxon>Actinomycetota</taxon>
        <taxon>Actinomycetes</taxon>
        <taxon>Micromonosporales</taxon>
        <taxon>Micromonosporaceae</taxon>
        <taxon>Micromonospora</taxon>
    </lineage>
</organism>